<feature type="domain" description="MARVEL" evidence="8">
    <location>
        <begin position="21"/>
        <end position="172"/>
    </location>
</feature>
<evidence type="ECO:0000313" key="9">
    <source>
        <dbReference type="EMBL" id="VDD84321.1"/>
    </source>
</evidence>
<feature type="transmembrane region" description="Helical" evidence="7">
    <location>
        <begin position="107"/>
        <end position="126"/>
    </location>
</feature>
<keyword evidence="4 7" id="KW-1133">Transmembrane helix</keyword>
<feature type="transmembrane region" description="Helical" evidence="7">
    <location>
        <begin position="67"/>
        <end position="87"/>
    </location>
</feature>
<evidence type="ECO:0000256" key="7">
    <source>
        <dbReference type="SAM" id="Phobius"/>
    </source>
</evidence>
<dbReference type="STRING" id="53468.A0A0R3UR18"/>
<evidence type="ECO:0000256" key="6">
    <source>
        <dbReference type="PROSITE-ProRule" id="PRU00581"/>
    </source>
</evidence>
<dbReference type="PANTHER" id="PTHR10838:SF20">
    <property type="entry name" value="SYNAPTOGYRIN"/>
    <property type="match status" value="1"/>
</dbReference>
<evidence type="ECO:0000256" key="5">
    <source>
        <dbReference type="ARBA" id="ARBA00023136"/>
    </source>
</evidence>
<evidence type="ECO:0000256" key="1">
    <source>
        <dbReference type="ARBA" id="ARBA00004141"/>
    </source>
</evidence>
<dbReference type="OrthoDB" id="10041611at2759"/>
<evidence type="ECO:0000313" key="10">
    <source>
        <dbReference type="Proteomes" id="UP000267029"/>
    </source>
</evidence>
<comment type="subcellular location">
    <subcellularLocation>
        <location evidence="1">Membrane</location>
        <topology evidence="1">Multi-pass membrane protein</topology>
    </subcellularLocation>
</comment>
<reference evidence="9 10" key="1">
    <citation type="submission" date="2018-10" db="EMBL/GenBank/DDBJ databases">
        <authorList>
            <consortium name="Pathogen Informatics"/>
        </authorList>
    </citation>
    <scope>NUCLEOTIDE SEQUENCE [LARGE SCALE GENOMIC DNA]</scope>
</reference>
<feature type="transmembrane region" description="Helical" evidence="7">
    <location>
        <begin position="146"/>
        <end position="166"/>
    </location>
</feature>
<proteinExistence type="inferred from homology"/>
<keyword evidence="3 6" id="KW-0812">Transmembrane</keyword>
<dbReference type="InterPro" id="IPR008253">
    <property type="entry name" value="Marvel"/>
</dbReference>
<dbReference type="PANTHER" id="PTHR10838">
    <property type="entry name" value="SYNAPTOGYRIN"/>
    <property type="match status" value="1"/>
</dbReference>
<dbReference type="Pfam" id="PF01284">
    <property type="entry name" value="MARVEL"/>
    <property type="match status" value="1"/>
</dbReference>
<sequence>MDSSDIYGGPPLQMPLTPFEFVKQPRVVLKIVVMIISVIGLGCSTNGCMVNNHSIFNKDPNACHFGVAVTVLAFLISLISVVTDYMCDKTANIKRRRCILLSDIADAGLLAFLNFVAFCYLANRWSHTNSTWLDEMNFEHWQRRNARSLIFFSFLALFAWVSRIFWLRGVLQAAVRVPILCTRCPVIKSDQIFLFYANFNRNRFARFTLIFVTCYH</sequence>
<comment type="similarity">
    <text evidence="2">Belongs to the synaptogyrin family.</text>
</comment>
<gene>
    <name evidence="9" type="ORF">MCOS_LOCUS10324</name>
</gene>
<accession>A0A0R3UR18</accession>
<evidence type="ECO:0000256" key="4">
    <source>
        <dbReference type="ARBA" id="ARBA00022989"/>
    </source>
</evidence>
<dbReference type="PROSITE" id="PS51225">
    <property type="entry name" value="MARVEL"/>
    <property type="match status" value="1"/>
</dbReference>
<evidence type="ECO:0000256" key="3">
    <source>
        <dbReference type="ARBA" id="ARBA00022692"/>
    </source>
</evidence>
<keyword evidence="10" id="KW-1185">Reference proteome</keyword>
<dbReference type="InterPro" id="IPR016579">
    <property type="entry name" value="Synaptogyrin"/>
</dbReference>
<feature type="transmembrane region" description="Helical" evidence="7">
    <location>
        <begin position="27"/>
        <end position="47"/>
    </location>
</feature>
<evidence type="ECO:0000259" key="8">
    <source>
        <dbReference type="PROSITE" id="PS51225"/>
    </source>
</evidence>
<keyword evidence="5 6" id="KW-0472">Membrane</keyword>
<evidence type="ECO:0000256" key="2">
    <source>
        <dbReference type="ARBA" id="ARBA00010252"/>
    </source>
</evidence>
<dbReference type="GO" id="GO:0030672">
    <property type="term" value="C:synaptic vesicle membrane"/>
    <property type="evidence" value="ECO:0007669"/>
    <property type="project" value="TreeGrafter"/>
</dbReference>
<name>A0A0R3UR18_MESCO</name>
<dbReference type="Proteomes" id="UP000267029">
    <property type="component" value="Unassembled WGS sequence"/>
</dbReference>
<dbReference type="AlphaFoldDB" id="A0A0R3UR18"/>
<organism evidence="9 10">
    <name type="scientific">Mesocestoides corti</name>
    <name type="common">Flatworm</name>
    <dbReference type="NCBI Taxonomy" id="53468"/>
    <lineage>
        <taxon>Eukaryota</taxon>
        <taxon>Metazoa</taxon>
        <taxon>Spiralia</taxon>
        <taxon>Lophotrochozoa</taxon>
        <taxon>Platyhelminthes</taxon>
        <taxon>Cestoda</taxon>
        <taxon>Eucestoda</taxon>
        <taxon>Cyclophyllidea</taxon>
        <taxon>Mesocestoididae</taxon>
        <taxon>Mesocestoides</taxon>
    </lineage>
</organism>
<dbReference type="EMBL" id="UXSR01006167">
    <property type="protein sequence ID" value="VDD84321.1"/>
    <property type="molecule type" value="Genomic_DNA"/>
</dbReference>
<dbReference type="GO" id="GO:0031594">
    <property type="term" value="C:neuromuscular junction"/>
    <property type="evidence" value="ECO:0007669"/>
    <property type="project" value="TreeGrafter"/>
</dbReference>
<protein>
    <recommendedName>
        <fullName evidence="8">MARVEL domain-containing protein</fullName>
    </recommendedName>
</protein>